<proteinExistence type="inferred from homology"/>
<dbReference type="CDD" id="cd13959">
    <property type="entry name" value="PT_UbiA_COQ2"/>
    <property type="match status" value="1"/>
</dbReference>
<dbReference type="InterPro" id="IPR006370">
    <property type="entry name" value="HB_polyprenyltransferase-like"/>
</dbReference>
<comment type="cofactor">
    <cofactor evidence="1 10">
        <name>Mg(2+)</name>
        <dbReference type="ChEBI" id="CHEBI:18420"/>
    </cofactor>
</comment>
<evidence type="ECO:0000313" key="14">
    <source>
        <dbReference type="Proteomes" id="UP000246740"/>
    </source>
</evidence>
<evidence type="ECO:0000256" key="6">
    <source>
        <dbReference type="ARBA" id="ARBA00022989"/>
    </source>
</evidence>
<dbReference type="Gene3D" id="1.20.120.1780">
    <property type="entry name" value="UbiA prenyltransferase"/>
    <property type="match status" value="2"/>
</dbReference>
<dbReference type="InterPro" id="IPR006769">
    <property type="entry name" value="MCU_C"/>
</dbReference>
<keyword evidence="5 10" id="KW-0812">Transmembrane</keyword>
<dbReference type="GO" id="GO:0006744">
    <property type="term" value="P:ubiquinone biosynthetic process"/>
    <property type="evidence" value="ECO:0007669"/>
    <property type="project" value="UniProtKB-UniRule"/>
</dbReference>
<keyword evidence="6 10" id="KW-1133">Transmembrane helix</keyword>
<dbReference type="PROSITE" id="PS00943">
    <property type="entry name" value="UBIA"/>
    <property type="match status" value="1"/>
</dbReference>
<evidence type="ECO:0000259" key="12">
    <source>
        <dbReference type="Pfam" id="PF04678"/>
    </source>
</evidence>
<name>A0A317XR89_9BASI</name>
<feature type="region of interest" description="Disordered" evidence="11">
    <location>
        <begin position="1"/>
        <end position="20"/>
    </location>
</feature>
<feature type="compositionally biased region" description="Basic and acidic residues" evidence="11">
    <location>
        <begin position="110"/>
        <end position="122"/>
    </location>
</feature>
<feature type="transmembrane region" description="Helical" evidence="10">
    <location>
        <begin position="767"/>
        <end position="786"/>
    </location>
</feature>
<organism evidence="13 14">
    <name type="scientific">Testicularia cyperi</name>
    <dbReference type="NCBI Taxonomy" id="1882483"/>
    <lineage>
        <taxon>Eukaryota</taxon>
        <taxon>Fungi</taxon>
        <taxon>Dikarya</taxon>
        <taxon>Basidiomycota</taxon>
        <taxon>Ustilaginomycotina</taxon>
        <taxon>Ustilaginomycetes</taxon>
        <taxon>Ustilaginales</taxon>
        <taxon>Anthracoideaceae</taxon>
        <taxon>Testicularia</taxon>
    </lineage>
</organism>
<feature type="region of interest" description="Disordered" evidence="11">
    <location>
        <begin position="138"/>
        <end position="220"/>
    </location>
</feature>
<comment type="catalytic activity">
    <reaction evidence="8 10">
        <text>an all-trans-polyprenyl diphosphate + 4-hydroxybenzoate = a 4-hydroxy-3-(all-trans-polyprenyl)benzoate + diphosphate</text>
        <dbReference type="Rhea" id="RHEA:44504"/>
        <dbReference type="Rhea" id="RHEA-COMP:9514"/>
        <dbReference type="Rhea" id="RHEA-COMP:9564"/>
        <dbReference type="ChEBI" id="CHEBI:17879"/>
        <dbReference type="ChEBI" id="CHEBI:33019"/>
        <dbReference type="ChEBI" id="CHEBI:58914"/>
        <dbReference type="ChEBI" id="CHEBI:78396"/>
        <dbReference type="EC" id="2.5.1.39"/>
    </reaction>
</comment>
<feature type="compositionally biased region" description="Low complexity" evidence="11">
    <location>
        <begin position="588"/>
        <end position="613"/>
    </location>
</feature>
<comment type="similarity">
    <text evidence="3 10">Belongs to the UbiA prenyltransferase family.</text>
</comment>
<dbReference type="EMBL" id="KZ819192">
    <property type="protein sequence ID" value="PWZ00815.1"/>
    <property type="molecule type" value="Genomic_DNA"/>
</dbReference>
<dbReference type="InParanoid" id="A0A317XR89"/>
<dbReference type="InterPro" id="IPR000537">
    <property type="entry name" value="UbiA_prenyltransferase"/>
</dbReference>
<gene>
    <name evidence="13" type="ORF">BCV70DRAFT_200082</name>
</gene>
<feature type="transmembrane region" description="Helical" evidence="10">
    <location>
        <begin position="722"/>
        <end position="746"/>
    </location>
</feature>
<keyword evidence="7 10" id="KW-0472">Membrane</keyword>
<comment type="function">
    <text evidence="9 10">Catalyzes the prenylation of para-hydroxybenzoate (PHB) with an all-trans polyprenyl group. Mediates the second step in the final reaction sequence of coenzyme Q (CoQ) biosynthesis, which is the condensation of the polyisoprenoid side chain with PHB, generating the first membrane-bound Q intermediate.</text>
</comment>
<dbReference type="Pfam" id="PF04678">
    <property type="entry name" value="MCU"/>
    <property type="match status" value="1"/>
</dbReference>
<feature type="compositionally biased region" description="Low complexity" evidence="11">
    <location>
        <begin position="622"/>
        <end position="631"/>
    </location>
</feature>
<evidence type="ECO:0000256" key="1">
    <source>
        <dbReference type="ARBA" id="ARBA00001946"/>
    </source>
</evidence>
<dbReference type="PANTHER" id="PTHR11048">
    <property type="entry name" value="PRENYLTRANSFERASES"/>
    <property type="match status" value="1"/>
</dbReference>
<evidence type="ECO:0000256" key="10">
    <source>
        <dbReference type="HAMAP-Rule" id="MF_03189"/>
    </source>
</evidence>
<evidence type="ECO:0000256" key="2">
    <source>
        <dbReference type="ARBA" id="ARBA00004292"/>
    </source>
</evidence>
<dbReference type="FunFam" id="1.20.120.1780:FF:000001">
    <property type="entry name" value="4-hydroxybenzoate octaprenyltransferase"/>
    <property type="match status" value="1"/>
</dbReference>
<evidence type="ECO:0000256" key="3">
    <source>
        <dbReference type="ARBA" id="ARBA00005985"/>
    </source>
</evidence>
<dbReference type="Proteomes" id="UP000246740">
    <property type="component" value="Unassembled WGS sequence"/>
</dbReference>
<comment type="subcellular location">
    <subcellularLocation>
        <location evidence="2 10">Mitochondrion inner membrane</location>
        <topology evidence="2 10">Multi-pass membrane protein</topology>
        <orientation evidence="2 10">Matrix side</orientation>
    </subcellularLocation>
</comment>
<comment type="pathway">
    <text evidence="10">Cofactor biosynthesis; ubiquinone biosynthesis.</text>
</comment>
<keyword evidence="10" id="KW-0414">Isoprene biosynthesis</keyword>
<feature type="compositionally biased region" description="Basic and acidic residues" evidence="11">
    <location>
        <begin position="259"/>
        <end position="268"/>
    </location>
</feature>
<dbReference type="HAMAP" id="MF_01635">
    <property type="entry name" value="UbiA"/>
    <property type="match status" value="1"/>
</dbReference>
<feature type="region of interest" description="Disordered" evidence="11">
    <location>
        <begin position="251"/>
        <end position="298"/>
    </location>
</feature>
<feature type="transmembrane region" description="Helical" evidence="10">
    <location>
        <begin position="440"/>
        <end position="458"/>
    </location>
</feature>
<dbReference type="NCBIfam" id="TIGR01474">
    <property type="entry name" value="ubiA_proteo"/>
    <property type="match status" value="1"/>
</dbReference>
<protein>
    <recommendedName>
        <fullName evidence="10">4-hydroxybenzoate polyprenyltransferase, mitochondrial</fullName>
        <shortName evidence="10">4-HB polyprenyltransferase</shortName>
        <ecNumber evidence="10">2.5.1.39</ecNumber>
    </recommendedName>
    <alternativeName>
        <fullName evidence="10">Para-hydroxybenzoate--polyprenyltransferase</fullName>
        <shortName evidence="10">PHB:PPT</shortName>
        <shortName evidence="10">PHB:polyprenyltransferase</shortName>
    </alternativeName>
</protein>
<dbReference type="InterPro" id="IPR044878">
    <property type="entry name" value="UbiA_sf"/>
</dbReference>
<evidence type="ECO:0000256" key="11">
    <source>
        <dbReference type="SAM" id="MobiDB-lite"/>
    </source>
</evidence>
<accession>A0A317XR89</accession>
<keyword evidence="10" id="KW-0999">Mitochondrion inner membrane</keyword>
<feature type="region of interest" description="Disordered" evidence="11">
    <location>
        <begin position="539"/>
        <end position="632"/>
    </location>
</feature>
<dbReference type="PANTHER" id="PTHR11048:SF28">
    <property type="entry name" value="4-HYDROXYBENZOATE POLYPRENYLTRANSFERASE, MITOCHONDRIAL"/>
    <property type="match status" value="1"/>
</dbReference>
<dbReference type="GO" id="GO:0008412">
    <property type="term" value="F:4-hydroxybenzoate polyprenyltransferase activity"/>
    <property type="evidence" value="ECO:0007669"/>
    <property type="project" value="UniProtKB-EC"/>
</dbReference>
<evidence type="ECO:0000256" key="8">
    <source>
        <dbReference type="ARBA" id="ARBA00052313"/>
    </source>
</evidence>
<keyword evidence="14" id="KW-1185">Reference proteome</keyword>
<feature type="transmembrane region" description="Helical" evidence="10">
    <location>
        <begin position="817"/>
        <end position="837"/>
    </location>
</feature>
<reference evidence="13 14" key="1">
    <citation type="journal article" date="2018" name="Mol. Biol. Evol.">
        <title>Broad Genomic Sampling Reveals a Smut Pathogenic Ancestry of the Fungal Clade Ustilaginomycotina.</title>
        <authorList>
            <person name="Kijpornyongpan T."/>
            <person name="Mondo S.J."/>
            <person name="Barry K."/>
            <person name="Sandor L."/>
            <person name="Lee J."/>
            <person name="Lipzen A."/>
            <person name="Pangilinan J."/>
            <person name="LaButti K."/>
            <person name="Hainaut M."/>
            <person name="Henrissat B."/>
            <person name="Grigoriev I.V."/>
            <person name="Spatafora J.W."/>
            <person name="Aime M.C."/>
        </authorList>
    </citation>
    <scope>NUCLEOTIDE SEQUENCE [LARGE SCALE GENOMIC DNA]</scope>
    <source>
        <strain evidence="13 14">MCA 3645</strain>
    </source>
</reference>
<dbReference type="UniPathway" id="UPA00232"/>
<dbReference type="GO" id="GO:0008299">
    <property type="term" value="P:isoprenoid biosynthetic process"/>
    <property type="evidence" value="ECO:0007669"/>
    <property type="project" value="UniProtKB-UniRule"/>
</dbReference>
<keyword evidence="4 10" id="KW-0808">Transferase</keyword>
<feature type="transmembrane region" description="Helical" evidence="10">
    <location>
        <begin position="408"/>
        <end position="428"/>
    </location>
</feature>
<evidence type="ECO:0000256" key="9">
    <source>
        <dbReference type="ARBA" id="ARBA00058997"/>
    </source>
</evidence>
<sequence length="1047" mass="114061">MSLQSLASRHGRSILQKSHSGHGLLATRGLHNAIRPTARSHTSISCLCLHGSSNKAVVRQPPWTKSVGATIPITKISPLVASGLQLRCYATTPAGVKTTYPSSAPPADENSEHHTKRLGTERDQGYLAFTKSSLFKLTLPLQPPSPDPSSPSSKLTSAKSRAQRNRSSQVPESDETERQSVSSQPWEQAAETDGPPVSQVNHRPHHNLHGPENGEPSDIEADEYDADAPAHSVVFLLHSAQPLSYIANLIRSEGPSPEPSKHQLEAQRSEQQGSSEVKTNDDAEGVNDERKDKRHKFSKEKQEMRELLLREGFLDPLGDPPISFHTRAADGKRWSPATGIGDFLRDAARIGSFVIRIGERNVSVTVPSFEDRTRFLRASLYAKTEQIESMVKLKKECDEIAHSGTKRLSFAGVGILAAWWGSVAFLTFGTELGWDVMEPVTYLTGLGTILGGYVWFLIHNREVSYRAVLNETTSRRQQKLYIEKGFNIERYQELIEDVKDLRKTIKKVAEDYDLEWDQSETRAGKQNKQALKIIRKHEAADFKASRKESEEDEEDGQHEEEDKDGDGQPDSLQDDKAKLKTRSKKKNGSSSSTSTTSASSSSSTSIGSRTNRGNRSVHTHARTQAAVAAATGPFQRRAFSTSRVARLTDKTDDAKLAPSALQSASSEASSAQLPANKPFSLRPYLQLSRIDKPIGTWLLFWPCAWSIVLASHTLGLPISTPIFYTLLFGVGAIVMRGAGCTINDMWDVKMDRMVERTKTRPLAAGDVTQFQALCFLGVQLSAGLAVLINLNWFSIVLGASSLSVVVLYPLMKRITYWPQLVLGLAFNWGAMLGWAAVAGSVDWAVVLPLYAGSIFWTLVYDTIYAHQDKTDDVKAGVKSTALLFGEKTRPVLSTFSAATISLFGYSASQAIPPAIPAAAVSELPGSVVGLSSTSTGAGGGGQTVSDLISLGLSTETIESLGAAGTLVQHHPGFSLALVAAASHLAWQIRTVDLNSRPDCWAKFVSNTNFGWIVFAGLVADYAAWTYLDSRQEPAQPEQSESDAAVTI</sequence>
<dbReference type="InterPro" id="IPR030470">
    <property type="entry name" value="UbiA_prenylTrfase_CS"/>
</dbReference>
<feature type="transmembrane region" description="Helical" evidence="10">
    <location>
        <begin position="792"/>
        <end position="810"/>
    </location>
</feature>
<dbReference type="AlphaFoldDB" id="A0A317XR89"/>
<feature type="transmembrane region" description="Helical" evidence="10">
    <location>
        <begin position="694"/>
        <end position="716"/>
    </location>
</feature>
<dbReference type="OrthoDB" id="18170at2759"/>
<feature type="transmembrane region" description="Helical" evidence="10">
    <location>
        <begin position="843"/>
        <end position="860"/>
    </location>
</feature>
<feature type="region of interest" description="Disordered" evidence="11">
    <location>
        <begin position="97"/>
        <end position="122"/>
    </location>
</feature>
<feature type="domain" description="Calcium uniporter protein C-terminal" evidence="12">
    <location>
        <begin position="369"/>
        <end position="494"/>
    </location>
</feature>
<dbReference type="FunFam" id="1.10.357.140:FF:000003">
    <property type="entry name" value="4-hydroxybenzoate polyprenyltransferase, mitochondrial"/>
    <property type="match status" value="1"/>
</dbReference>
<dbReference type="STRING" id="1882483.A0A317XR89"/>
<evidence type="ECO:0000256" key="4">
    <source>
        <dbReference type="ARBA" id="ARBA00022679"/>
    </source>
</evidence>
<dbReference type="Pfam" id="PF01040">
    <property type="entry name" value="UbiA"/>
    <property type="match status" value="1"/>
</dbReference>
<feature type="compositionally biased region" description="Acidic residues" evidence="11">
    <location>
        <begin position="550"/>
        <end position="564"/>
    </location>
</feature>
<keyword evidence="10" id="KW-0831">Ubiquinone biosynthesis</keyword>
<evidence type="ECO:0000313" key="13">
    <source>
        <dbReference type="EMBL" id="PWZ00815.1"/>
    </source>
</evidence>
<dbReference type="EC" id="2.5.1.39" evidence="10"/>
<evidence type="ECO:0000256" key="7">
    <source>
        <dbReference type="ARBA" id="ARBA00023136"/>
    </source>
</evidence>
<dbReference type="Gene3D" id="1.10.357.140">
    <property type="entry name" value="UbiA prenyltransferase"/>
    <property type="match status" value="1"/>
</dbReference>
<feature type="compositionally biased region" description="Basic and acidic residues" evidence="11">
    <location>
        <begin position="539"/>
        <end position="549"/>
    </location>
</feature>
<evidence type="ECO:0000256" key="5">
    <source>
        <dbReference type="ARBA" id="ARBA00022692"/>
    </source>
</evidence>
<keyword evidence="10" id="KW-0496">Mitochondrion</keyword>
<dbReference type="GO" id="GO:0005743">
    <property type="term" value="C:mitochondrial inner membrane"/>
    <property type="evidence" value="ECO:0007669"/>
    <property type="project" value="UniProtKB-SubCell"/>
</dbReference>
<dbReference type="InterPro" id="IPR039653">
    <property type="entry name" value="Prenyltransferase"/>
</dbReference>